<evidence type="ECO:0000313" key="3">
    <source>
        <dbReference type="Proteomes" id="UP000070163"/>
    </source>
</evidence>
<accession>A0A133UB50</accession>
<dbReference type="GO" id="GO:0000166">
    <property type="term" value="F:nucleotide binding"/>
    <property type="evidence" value="ECO:0007669"/>
    <property type="project" value="InterPro"/>
</dbReference>
<dbReference type="Proteomes" id="UP000070163">
    <property type="component" value="Unassembled WGS sequence"/>
</dbReference>
<reference evidence="2 3" key="1">
    <citation type="journal article" date="2016" name="Sci. Rep.">
        <title>Metabolic traits of an uncultured archaeal lineage -MSBL1- from brine pools of the Red Sea.</title>
        <authorList>
            <person name="Mwirichia R."/>
            <person name="Alam I."/>
            <person name="Rashid M."/>
            <person name="Vinu M."/>
            <person name="Ba-Alawi W."/>
            <person name="Anthony Kamau A."/>
            <person name="Kamanda Ngugi D."/>
            <person name="Goker M."/>
            <person name="Klenk H.P."/>
            <person name="Bajic V."/>
            <person name="Stingl U."/>
        </authorList>
    </citation>
    <scope>NUCLEOTIDE SEQUENCE [LARGE SCALE GENOMIC DNA]</scope>
    <source>
        <strain evidence="2">SCGC-AAA259A05</strain>
    </source>
</reference>
<comment type="caution">
    <text evidence="2">The sequence shown here is derived from an EMBL/GenBank/DDBJ whole genome shotgun (WGS) entry which is preliminary data.</text>
</comment>
<sequence length="89" mass="10063">MTIPSKSKDIPLQREVFKNSQVRRLNGGPKMTKTDERLRTAIVGLGWVGTHQGRAIAEHPRGEVTAVCDLSEEQMKKFAEELEGNPKFW</sequence>
<organism evidence="2 3">
    <name type="scientific">candidate division MSBL1 archaeon SCGC-AAA259A05</name>
    <dbReference type="NCBI Taxonomy" id="1698259"/>
    <lineage>
        <taxon>Archaea</taxon>
        <taxon>Methanobacteriati</taxon>
        <taxon>Methanobacteriota</taxon>
        <taxon>candidate division MSBL1</taxon>
    </lineage>
</organism>
<dbReference type="InterPro" id="IPR000683">
    <property type="entry name" value="Gfo/Idh/MocA-like_OxRdtase_N"/>
</dbReference>
<gene>
    <name evidence="2" type="ORF">AKJ57_01490</name>
</gene>
<feature type="domain" description="Gfo/Idh/MocA-like oxidoreductase N-terminal" evidence="1">
    <location>
        <begin position="38"/>
        <end position="83"/>
    </location>
</feature>
<dbReference type="AlphaFoldDB" id="A0A133UB50"/>
<dbReference type="SUPFAM" id="SSF51735">
    <property type="entry name" value="NAD(P)-binding Rossmann-fold domains"/>
    <property type="match status" value="1"/>
</dbReference>
<evidence type="ECO:0000259" key="1">
    <source>
        <dbReference type="Pfam" id="PF01408"/>
    </source>
</evidence>
<evidence type="ECO:0000313" key="2">
    <source>
        <dbReference type="EMBL" id="KXA91395.1"/>
    </source>
</evidence>
<dbReference type="Pfam" id="PF01408">
    <property type="entry name" value="GFO_IDH_MocA"/>
    <property type="match status" value="1"/>
</dbReference>
<name>A0A133UB50_9EURY</name>
<proteinExistence type="predicted"/>
<dbReference type="InterPro" id="IPR036291">
    <property type="entry name" value="NAD(P)-bd_dom_sf"/>
</dbReference>
<protein>
    <recommendedName>
        <fullName evidence="1">Gfo/Idh/MocA-like oxidoreductase N-terminal domain-containing protein</fullName>
    </recommendedName>
</protein>
<dbReference type="Gene3D" id="3.40.50.720">
    <property type="entry name" value="NAD(P)-binding Rossmann-like Domain"/>
    <property type="match status" value="1"/>
</dbReference>
<dbReference type="EMBL" id="LHXJ01000010">
    <property type="protein sequence ID" value="KXA91395.1"/>
    <property type="molecule type" value="Genomic_DNA"/>
</dbReference>
<keyword evidence="3" id="KW-1185">Reference proteome</keyword>